<dbReference type="Gene3D" id="3.10.450.50">
    <property type="match status" value="1"/>
</dbReference>
<keyword evidence="3" id="KW-1185">Reference proteome</keyword>
<protein>
    <recommendedName>
        <fullName evidence="1">SnoaL-like domain-containing protein</fullName>
    </recommendedName>
</protein>
<dbReference type="InterPro" id="IPR037401">
    <property type="entry name" value="SnoaL-like"/>
</dbReference>
<dbReference type="EMBL" id="JAPDRN010000081">
    <property type="protein sequence ID" value="KAJ9626693.1"/>
    <property type="molecule type" value="Genomic_DNA"/>
</dbReference>
<accession>A0AA38XX13</accession>
<comment type="caution">
    <text evidence="2">The sequence shown here is derived from an EMBL/GenBank/DDBJ whole genome shotgun (WGS) entry which is preliminary data.</text>
</comment>
<evidence type="ECO:0000313" key="3">
    <source>
        <dbReference type="Proteomes" id="UP001172681"/>
    </source>
</evidence>
<organism evidence="2 3">
    <name type="scientific">Knufia peltigerae</name>
    <dbReference type="NCBI Taxonomy" id="1002370"/>
    <lineage>
        <taxon>Eukaryota</taxon>
        <taxon>Fungi</taxon>
        <taxon>Dikarya</taxon>
        <taxon>Ascomycota</taxon>
        <taxon>Pezizomycotina</taxon>
        <taxon>Eurotiomycetes</taxon>
        <taxon>Chaetothyriomycetidae</taxon>
        <taxon>Chaetothyriales</taxon>
        <taxon>Trichomeriaceae</taxon>
        <taxon>Knufia</taxon>
    </lineage>
</organism>
<dbReference type="InterPro" id="IPR032710">
    <property type="entry name" value="NTF2-like_dom_sf"/>
</dbReference>
<evidence type="ECO:0000313" key="2">
    <source>
        <dbReference type="EMBL" id="KAJ9626693.1"/>
    </source>
</evidence>
<dbReference type="Pfam" id="PF13577">
    <property type="entry name" value="SnoaL_4"/>
    <property type="match status" value="1"/>
</dbReference>
<dbReference type="AlphaFoldDB" id="A0AA38XX13"/>
<reference evidence="2" key="1">
    <citation type="submission" date="2022-10" db="EMBL/GenBank/DDBJ databases">
        <title>Culturing micro-colonial fungi from biological soil crusts in the Mojave desert and describing Neophaeococcomyces mojavensis, and introducing the new genera and species Taxawa tesnikishii.</title>
        <authorList>
            <person name="Kurbessoian T."/>
            <person name="Stajich J.E."/>
        </authorList>
    </citation>
    <scope>NUCLEOTIDE SEQUENCE</scope>
    <source>
        <strain evidence="2">TK_35</strain>
    </source>
</reference>
<evidence type="ECO:0000259" key="1">
    <source>
        <dbReference type="Pfam" id="PF13577"/>
    </source>
</evidence>
<proteinExistence type="predicted"/>
<gene>
    <name evidence="2" type="ORF">H2204_009963</name>
</gene>
<dbReference type="CDD" id="cd00531">
    <property type="entry name" value="NTF2_like"/>
    <property type="match status" value="1"/>
</dbReference>
<dbReference type="SUPFAM" id="SSF54427">
    <property type="entry name" value="NTF2-like"/>
    <property type="match status" value="1"/>
</dbReference>
<feature type="domain" description="SnoaL-like" evidence="1">
    <location>
        <begin position="15"/>
        <end position="130"/>
    </location>
</feature>
<dbReference type="Proteomes" id="UP001172681">
    <property type="component" value="Unassembled WGS sequence"/>
</dbReference>
<sequence>MEKFNQNGSMGRCIARSEIESLLHRYAVLATDAPEIDKMIALFHKDGFFRLPDGKAVKPEKFFEVIRGNKPQYARHHITSIDIQFVSPTEAHTQAYFIAMTQMSSVDHWGEWKDIVIKQEDGAWLIADRTCVVDGGDPKGWFRSTYPELGASLLSSVASSGET</sequence>
<name>A0AA38XX13_9EURO</name>